<dbReference type="Proteomes" id="UP000886657">
    <property type="component" value="Unassembled WGS sequence"/>
</dbReference>
<dbReference type="Gene3D" id="3.30.70.920">
    <property type="match status" value="1"/>
</dbReference>
<dbReference type="CDD" id="cd00090">
    <property type="entry name" value="HTH_ARSR"/>
    <property type="match status" value="1"/>
</dbReference>
<keyword evidence="1" id="KW-0805">Transcription regulation</keyword>
<gene>
    <name evidence="5" type="ORF">IPP58_09245</name>
</gene>
<dbReference type="GO" id="GO:0043200">
    <property type="term" value="P:response to amino acid"/>
    <property type="evidence" value="ECO:0007669"/>
    <property type="project" value="TreeGrafter"/>
</dbReference>
<keyword evidence="2" id="KW-0238">DNA-binding</keyword>
<name>A0A9D7XLM8_9BACT</name>
<feature type="domain" description="HTH asnC-type" evidence="4">
    <location>
        <begin position="6"/>
        <end position="67"/>
    </location>
</feature>
<dbReference type="SMART" id="SM00344">
    <property type="entry name" value="HTH_ASNC"/>
    <property type="match status" value="1"/>
</dbReference>
<evidence type="ECO:0000259" key="4">
    <source>
        <dbReference type="PROSITE" id="PS50956"/>
    </source>
</evidence>
<evidence type="ECO:0000256" key="3">
    <source>
        <dbReference type="ARBA" id="ARBA00023163"/>
    </source>
</evidence>
<evidence type="ECO:0000313" key="5">
    <source>
        <dbReference type="EMBL" id="MBK9796670.1"/>
    </source>
</evidence>
<dbReference type="PANTHER" id="PTHR30154">
    <property type="entry name" value="LEUCINE-RESPONSIVE REGULATORY PROTEIN"/>
    <property type="match status" value="1"/>
</dbReference>
<accession>A0A9D7XLM8</accession>
<dbReference type="GO" id="GO:0006355">
    <property type="term" value="P:regulation of DNA-templated transcription"/>
    <property type="evidence" value="ECO:0007669"/>
    <property type="project" value="UniProtKB-ARBA"/>
</dbReference>
<evidence type="ECO:0000313" key="6">
    <source>
        <dbReference type="Proteomes" id="UP000886657"/>
    </source>
</evidence>
<evidence type="ECO:0000256" key="2">
    <source>
        <dbReference type="ARBA" id="ARBA00023125"/>
    </source>
</evidence>
<dbReference type="InterPro" id="IPR019888">
    <property type="entry name" value="Tscrpt_reg_AsnC-like"/>
</dbReference>
<protein>
    <submittedName>
        <fullName evidence="5">Lrp/AsnC family transcriptional regulator</fullName>
    </submittedName>
</protein>
<sequence length="166" mass="18938">MSRHELDSIDHRILEILQKEGRLSNQELADRVALSPAPCLRRVRALEKAGVIRRYAALLDPRKVGLGMMSFITVKLEKQGKMPAEAFAKAVRTWPEVVSCYSMTGETDYFLRIFVEDLDHYTRFLMDRLLKQPGVVDVKSNIVLEAIKDTTALPLDQVAPDRQNRD</sequence>
<dbReference type="PRINTS" id="PR00033">
    <property type="entry name" value="HTHASNC"/>
</dbReference>
<proteinExistence type="predicted"/>
<dbReference type="Pfam" id="PF01037">
    <property type="entry name" value="AsnC_trans_reg"/>
    <property type="match status" value="1"/>
</dbReference>
<keyword evidence="3" id="KW-0804">Transcription</keyword>
<dbReference type="InterPro" id="IPR019887">
    <property type="entry name" value="Tscrpt_reg_AsnC/Lrp_C"/>
</dbReference>
<dbReference type="InterPro" id="IPR011991">
    <property type="entry name" value="ArsR-like_HTH"/>
</dbReference>
<dbReference type="InterPro" id="IPR011008">
    <property type="entry name" value="Dimeric_a/b-barrel"/>
</dbReference>
<dbReference type="InterPro" id="IPR036390">
    <property type="entry name" value="WH_DNA-bd_sf"/>
</dbReference>
<dbReference type="GO" id="GO:0005829">
    <property type="term" value="C:cytosol"/>
    <property type="evidence" value="ECO:0007669"/>
    <property type="project" value="TreeGrafter"/>
</dbReference>
<dbReference type="Pfam" id="PF13412">
    <property type="entry name" value="HTH_24"/>
    <property type="match status" value="1"/>
</dbReference>
<dbReference type="EMBL" id="JADKIO010000006">
    <property type="protein sequence ID" value="MBK9796670.1"/>
    <property type="molecule type" value="Genomic_DNA"/>
</dbReference>
<dbReference type="PROSITE" id="PS00519">
    <property type="entry name" value="HTH_ASNC_1"/>
    <property type="match status" value="1"/>
</dbReference>
<dbReference type="AlphaFoldDB" id="A0A9D7XLM8"/>
<dbReference type="Gene3D" id="1.10.10.10">
    <property type="entry name" value="Winged helix-like DNA-binding domain superfamily/Winged helix DNA-binding domain"/>
    <property type="match status" value="1"/>
</dbReference>
<dbReference type="FunFam" id="1.10.10.10:FF:000186">
    <property type="entry name" value="AsnC family transcriptional regulator"/>
    <property type="match status" value="1"/>
</dbReference>
<dbReference type="PANTHER" id="PTHR30154:SF46">
    <property type="entry name" value="TRANSCRIPTIONAL REGULATORY PROTEIN"/>
    <property type="match status" value="1"/>
</dbReference>
<dbReference type="GO" id="GO:0043565">
    <property type="term" value="F:sequence-specific DNA binding"/>
    <property type="evidence" value="ECO:0007669"/>
    <property type="project" value="InterPro"/>
</dbReference>
<dbReference type="SUPFAM" id="SSF46785">
    <property type="entry name" value="Winged helix' DNA-binding domain"/>
    <property type="match status" value="1"/>
</dbReference>
<dbReference type="PROSITE" id="PS50956">
    <property type="entry name" value="HTH_ASNC_2"/>
    <property type="match status" value="1"/>
</dbReference>
<evidence type="ECO:0000256" key="1">
    <source>
        <dbReference type="ARBA" id="ARBA00023015"/>
    </source>
</evidence>
<dbReference type="InterPro" id="IPR036388">
    <property type="entry name" value="WH-like_DNA-bd_sf"/>
</dbReference>
<dbReference type="SUPFAM" id="SSF54909">
    <property type="entry name" value="Dimeric alpha+beta barrel"/>
    <property type="match status" value="1"/>
</dbReference>
<dbReference type="InterPro" id="IPR000485">
    <property type="entry name" value="AsnC-type_HTH_dom"/>
</dbReference>
<comment type="caution">
    <text evidence="5">The sequence shown here is derived from an EMBL/GenBank/DDBJ whole genome shotgun (WGS) entry which is preliminary data.</text>
</comment>
<dbReference type="InterPro" id="IPR019885">
    <property type="entry name" value="Tscrpt_reg_HTH_AsnC-type_CS"/>
</dbReference>
<reference evidence="5" key="1">
    <citation type="submission" date="2020-10" db="EMBL/GenBank/DDBJ databases">
        <title>Connecting structure to function with the recovery of over 1000 high-quality activated sludge metagenome-assembled genomes encoding full-length rRNA genes using long-read sequencing.</title>
        <authorList>
            <person name="Singleton C.M."/>
            <person name="Petriglieri F."/>
            <person name="Kristensen J.M."/>
            <person name="Kirkegaard R.H."/>
            <person name="Michaelsen T.Y."/>
            <person name="Andersen M.H."/>
            <person name="Karst S.M."/>
            <person name="Dueholm M.S."/>
            <person name="Nielsen P.H."/>
            <person name="Albertsen M."/>
        </authorList>
    </citation>
    <scope>NUCLEOTIDE SEQUENCE</scope>
    <source>
        <strain evidence="5">Skiv_18-Q3-R9-52_MAXAC.067</strain>
    </source>
</reference>
<organism evidence="5 6">
    <name type="scientific">Candidatus Geothrix skivensis</name>
    <dbReference type="NCBI Taxonomy" id="2954439"/>
    <lineage>
        <taxon>Bacteria</taxon>
        <taxon>Pseudomonadati</taxon>
        <taxon>Acidobacteriota</taxon>
        <taxon>Holophagae</taxon>
        <taxon>Holophagales</taxon>
        <taxon>Holophagaceae</taxon>
        <taxon>Geothrix</taxon>
    </lineage>
</organism>